<proteinExistence type="predicted"/>
<reference evidence="2" key="1">
    <citation type="submission" date="2016-10" db="EMBL/GenBank/DDBJ databases">
        <authorList>
            <person name="Varghese N."/>
        </authorList>
    </citation>
    <scope>NUCLEOTIDE SEQUENCE [LARGE SCALE GENOMIC DNA]</scope>
    <source>
        <strain evidence="2">DSM 45096 / BCRC 16803 / CGMCC 4.1857 / CIP 109030 / JCM 12277 / KCTC 19219 / NBRC 100920 / 33214</strain>
    </source>
</reference>
<name>A0A1H7HYR6_STRJI</name>
<sequence>MTRAQEGAISSARNQTRAVFLTYQARGYLQRGEVEQAVAATKASMDLAQQIGADRCVTQVRELARHCAALGTSTA</sequence>
<dbReference type="OrthoDB" id="3213425at2"/>
<keyword evidence="2" id="KW-1185">Reference proteome</keyword>
<dbReference type="AlphaFoldDB" id="A0A1H7HYR6"/>
<dbReference type="STRING" id="235985.SAMN05414137_102422"/>
<organism evidence="1 2">
    <name type="scientific">Streptacidiphilus jiangxiensis</name>
    <dbReference type="NCBI Taxonomy" id="235985"/>
    <lineage>
        <taxon>Bacteria</taxon>
        <taxon>Bacillati</taxon>
        <taxon>Actinomycetota</taxon>
        <taxon>Actinomycetes</taxon>
        <taxon>Kitasatosporales</taxon>
        <taxon>Streptomycetaceae</taxon>
        <taxon>Streptacidiphilus</taxon>
    </lineage>
</organism>
<accession>A0A1H7HYR6</accession>
<evidence type="ECO:0000313" key="2">
    <source>
        <dbReference type="Proteomes" id="UP000183015"/>
    </source>
</evidence>
<gene>
    <name evidence="1" type="ORF">SAMN05414137_102422</name>
</gene>
<dbReference type="EMBL" id="FOAZ01000002">
    <property type="protein sequence ID" value="SEK55421.1"/>
    <property type="molecule type" value="Genomic_DNA"/>
</dbReference>
<dbReference type="RefSeq" id="WP_042443689.1">
    <property type="nucleotide sequence ID" value="NZ_BBPN01000005.1"/>
</dbReference>
<evidence type="ECO:0000313" key="1">
    <source>
        <dbReference type="EMBL" id="SEK55421.1"/>
    </source>
</evidence>
<evidence type="ECO:0008006" key="3">
    <source>
        <dbReference type="Google" id="ProtNLM"/>
    </source>
</evidence>
<protein>
    <recommendedName>
        <fullName evidence="3">Tetratricopeptide repeat-containing protein</fullName>
    </recommendedName>
</protein>
<dbReference type="Proteomes" id="UP000183015">
    <property type="component" value="Unassembled WGS sequence"/>
</dbReference>